<dbReference type="InterPro" id="IPR011701">
    <property type="entry name" value="MFS"/>
</dbReference>
<dbReference type="EMBL" id="GEFM01005580">
    <property type="protein sequence ID" value="JAP70216.1"/>
    <property type="molecule type" value="mRNA"/>
</dbReference>
<dbReference type="PANTHER" id="PTHR43385">
    <property type="entry name" value="RIBOFLAVIN TRANSPORTER RIBJ"/>
    <property type="match status" value="1"/>
</dbReference>
<evidence type="ECO:0000256" key="6">
    <source>
        <dbReference type="SAM" id="Phobius"/>
    </source>
</evidence>
<keyword evidence="3 6" id="KW-0812">Transmembrane</keyword>
<keyword evidence="4 6" id="KW-1133">Transmembrane helix</keyword>
<dbReference type="Gene3D" id="1.20.1250.20">
    <property type="entry name" value="MFS general substrate transporter like domains"/>
    <property type="match status" value="2"/>
</dbReference>
<feature type="transmembrane region" description="Helical" evidence="6">
    <location>
        <begin position="23"/>
        <end position="46"/>
    </location>
</feature>
<organism evidence="7">
    <name type="scientific">Ixodes ricinus</name>
    <name type="common">Common tick</name>
    <name type="synonym">Acarus ricinus</name>
    <dbReference type="NCBI Taxonomy" id="34613"/>
    <lineage>
        <taxon>Eukaryota</taxon>
        <taxon>Metazoa</taxon>
        <taxon>Ecdysozoa</taxon>
        <taxon>Arthropoda</taxon>
        <taxon>Chelicerata</taxon>
        <taxon>Arachnida</taxon>
        <taxon>Acari</taxon>
        <taxon>Parasitiformes</taxon>
        <taxon>Ixodida</taxon>
        <taxon>Ixodoidea</taxon>
        <taxon>Ixodidae</taxon>
        <taxon>Ixodinae</taxon>
        <taxon>Ixodes</taxon>
    </lineage>
</organism>
<dbReference type="Pfam" id="PF07690">
    <property type="entry name" value="MFS_1"/>
    <property type="match status" value="1"/>
</dbReference>
<evidence type="ECO:0000256" key="2">
    <source>
        <dbReference type="ARBA" id="ARBA00022448"/>
    </source>
</evidence>
<feature type="transmembrane region" description="Helical" evidence="6">
    <location>
        <begin position="86"/>
        <end position="105"/>
    </location>
</feature>
<evidence type="ECO:0000313" key="7">
    <source>
        <dbReference type="EMBL" id="JAP70216.1"/>
    </source>
</evidence>
<evidence type="ECO:0000256" key="3">
    <source>
        <dbReference type="ARBA" id="ARBA00022692"/>
    </source>
</evidence>
<name>A0A131XX31_IXORI</name>
<proteinExistence type="evidence at transcript level"/>
<accession>A0A131XX31</accession>
<dbReference type="SUPFAM" id="SSF103473">
    <property type="entry name" value="MFS general substrate transporter"/>
    <property type="match status" value="1"/>
</dbReference>
<sequence length="451" mass="49359">MAGAGGVPAFGIDSRWSWITMGFCSWVLFMDTLSLKAFGTLFYGVIETFGVSRNDASWPFTVADAVSSFVGPLCGYLCRRFSCRKVLLVSSFFCGIGVLVCYFAKDVAFLVVFFGVVHGCSLAGVLIGVNVLVIQHFEKRRATACGLMYTAACLNAFVVPPLVEFFRSYYSTRVAFLLLGALILNGFPGTLVLHSPTKTANAEESVVSGTIQSSDNIGSPETSITSELSVESISVAYLKDGNTPLVPRTEYEGLGFKATVNNVLTCDFWVNAISYSMVYFDLVTFMMVAVDLASDRKITPSLSVFLFHTFTIGDCLTRTLSGFVVDSGYLRLQTVMVLGMFFQGVAFQSMVWATELWSLLACSLLLGLSTGSRICLSTIDLVRHFGVEALPVMLGTMTFVAGVFTMLRPPLVGYFRDLLGSYNGFLHILTATNLTMAAVWTVRYFLERRKE</sequence>
<evidence type="ECO:0000256" key="5">
    <source>
        <dbReference type="ARBA" id="ARBA00023136"/>
    </source>
</evidence>
<feature type="transmembrane region" description="Helical" evidence="6">
    <location>
        <begin position="424"/>
        <end position="446"/>
    </location>
</feature>
<feature type="transmembrane region" description="Helical" evidence="6">
    <location>
        <begin position="175"/>
        <end position="193"/>
    </location>
</feature>
<dbReference type="InterPro" id="IPR052983">
    <property type="entry name" value="MFS_Riboflavin_Transporter"/>
</dbReference>
<dbReference type="FunFam" id="1.20.1250.20:FF:001319">
    <property type="entry name" value="Monocarboxylate transporter, putative"/>
    <property type="match status" value="1"/>
</dbReference>
<comment type="subcellular location">
    <subcellularLocation>
        <location evidence="1">Membrane</location>
        <topology evidence="1">Multi-pass membrane protein</topology>
    </subcellularLocation>
</comment>
<protein>
    <submittedName>
        <fullName evidence="7">Putative monocarboxylate transporter</fullName>
    </submittedName>
</protein>
<dbReference type="GO" id="GO:0016020">
    <property type="term" value="C:membrane"/>
    <property type="evidence" value="ECO:0007669"/>
    <property type="project" value="UniProtKB-SubCell"/>
</dbReference>
<feature type="transmembrane region" description="Helical" evidence="6">
    <location>
        <begin position="146"/>
        <end position="163"/>
    </location>
</feature>
<dbReference type="PANTHER" id="PTHR43385:SF1">
    <property type="entry name" value="RIBOFLAVIN TRANSPORTER RIBJ"/>
    <property type="match status" value="1"/>
</dbReference>
<dbReference type="AlphaFoldDB" id="A0A131XX31"/>
<evidence type="ECO:0000256" key="4">
    <source>
        <dbReference type="ARBA" id="ARBA00022989"/>
    </source>
</evidence>
<dbReference type="GO" id="GO:0022857">
    <property type="term" value="F:transmembrane transporter activity"/>
    <property type="evidence" value="ECO:0007669"/>
    <property type="project" value="InterPro"/>
</dbReference>
<feature type="transmembrane region" description="Helical" evidence="6">
    <location>
        <begin position="111"/>
        <end position="134"/>
    </location>
</feature>
<feature type="transmembrane region" description="Helical" evidence="6">
    <location>
        <begin position="356"/>
        <end position="376"/>
    </location>
</feature>
<dbReference type="InterPro" id="IPR036259">
    <property type="entry name" value="MFS_trans_sf"/>
</dbReference>
<keyword evidence="2" id="KW-0813">Transport</keyword>
<feature type="transmembrane region" description="Helical" evidence="6">
    <location>
        <begin position="385"/>
        <end position="404"/>
    </location>
</feature>
<reference evidence="7" key="1">
    <citation type="submission" date="2016-02" db="EMBL/GenBank/DDBJ databases">
        <title>RNAseq analyses of the midgut from blood- or serum-fed Ixodes ricinus ticks.</title>
        <authorList>
            <person name="Perner J."/>
            <person name="Provaznik J."/>
            <person name="Schrenkova J."/>
            <person name="Urbanova V."/>
            <person name="Ribeiro J.M."/>
            <person name="Kopacek P."/>
        </authorList>
    </citation>
    <scope>NUCLEOTIDE SEQUENCE</scope>
    <source>
        <tissue evidence="7">Gut</tissue>
    </source>
</reference>
<evidence type="ECO:0000256" key="1">
    <source>
        <dbReference type="ARBA" id="ARBA00004141"/>
    </source>
</evidence>
<keyword evidence="5 6" id="KW-0472">Membrane</keyword>